<evidence type="ECO:0000313" key="3">
    <source>
        <dbReference type="Proteomes" id="UP001171916"/>
    </source>
</evidence>
<dbReference type="Proteomes" id="UP001171916">
    <property type="component" value="Unassembled WGS sequence"/>
</dbReference>
<keyword evidence="1" id="KW-1133">Transmembrane helix</keyword>
<feature type="transmembrane region" description="Helical" evidence="1">
    <location>
        <begin position="106"/>
        <end position="125"/>
    </location>
</feature>
<feature type="transmembrane region" description="Helical" evidence="1">
    <location>
        <begin position="75"/>
        <end position="94"/>
    </location>
</feature>
<name>A0ABT7YGF4_9BACT</name>
<evidence type="ECO:0008006" key="4">
    <source>
        <dbReference type="Google" id="ProtNLM"/>
    </source>
</evidence>
<evidence type="ECO:0000256" key="1">
    <source>
        <dbReference type="SAM" id="Phobius"/>
    </source>
</evidence>
<sequence>MRYPTYFGRVSLFIIYFWFGILKVIGISPAESLVQNLFAETFGSVINFQIFCLGFGLFECLLGLIWLFPKFTKAAFYILLAHMGMTFLPTLLLPEATWQTWLTPTLVGQYIIKNFALISVGWFIWKAEGDEAKPFSTKKITEQPNIEKVLIKKVS</sequence>
<dbReference type="EMBL" id="JAUEPH010000007">
    <property type="protein sequence ID" value="MDN3205610.1"/>
    <property type="molecule type" value="Genomic_DNA"/>
</dbReference>
<gene>
    <name evidence="2" type="ORF">QVH07_15720</name>
</gene>
<accession>A0ABT7YGF4</accession>
<feature type="transmembrane region" description="Helical" evidence="1">
    <location>
        <begin position="46"/>
        <end position="68"/>
    </location>
</feature>
<comment type="caution">
    <text evidence="2">The sequence shown here is derived from an EMBL/GenBank/DDBJ whole genome shotgun (WGS) entry which is preliminary data.</text>
</comment>
<feature type="transmembrane region" description="Helical" evidence="1">
    <location>
        <begin position="7"/>
        <end position="26"/>
    </location>
</feature>
<dbReference type="RefSeq" id="WP_290002261.1">
    <property type="nucleotide sequence ID" value="NZ_JAUEPH010000007.1"/>
</dbReference>
<keyword evidence="1" id="KW-0812">Transmembrane</keyword>
<evidence type="ECO:0000313" key="2">
    <source>
        <dbReference type="EMBL" id="MDN3205610.1"/>
    </source>
</evidence>
<keyword evidence="3" id="KW-1185">Reference proteome</keyword>
<protein>
    <recommendedName>
        <fullName evidence="4">Doxx family protein</fullName>
    </recommendedName>
</protein>
<keyword evidence="1" id="KW-0472">Membrane</keyword>
<reference evidence="2" key="1">
    <citation type="submission" date="2023-06" db="EMBL/GenBank/DDBJ databases">
        <title>Robiginitalea aurantiacus sp. nov. and Algoriphagus sediminis sp. nov., isolated from coastal sediment.</title>
        <authorList>
            <person name="Zhou Z.Y."/>
            <person name="An J."/>
            <person name="Jia Y.W."/>
            <person name="Du Z.J."/>
        </authorList>
    </citation>
    <scope>NUCLEOTIDE SEQUENCE</scope>
    <source>
        <strain evidence="2">C2-7</strain>
    </source>
</reference>
<proteinExistence type="predicted"/>
<organism evidence="2 3">
    <name type="scientific">Algoriphagus sediminis</name>
    <dbReference type="NCBI Taxonomy" id="3057113"/>
    <lineage>
        <taxon>Bacteria</taxon>
        <taxon>Pseudomonadati</taxon>
        <taxon>Bacteroidota</taxon>
        <taxon>Cytophagia</taxon>
        <taxon>Cytophagales</taxon>
        <taxon>Cyclobacteriaceae</taxon>
        <taxon>Algoriphagus</taxon>
    </lineage>
</organism>